<reference evidence="2" key="2">
    <citation type="submission" date="2020-09" db="EMBL/GenBank/DDBJ databases">
        <authorList>
            <person name="Sun Q."/>
            <person name="Zhou Y."/>
        </authorList>
    </citation>
    <scope>NUCLEOTIDE SEQUENCE</scope>
    <source>
        <strain evidence="2">CGMCC 1.15371</strain>
    </source>
</reference>
<dbReference type="InterPro" id="IPR014145">
    <property type="entry name" value="LigD_pol_dom"/>
</dbReference>
<name>A0A8J2YL35_9BACL</name>
<dbReference type="PANTHER" id="PTHR42705:SF2">
    <property type="entry name" value="BIFUNCTIONAL NON-HOMOLOGOUS END JOINING PROTEIN LIGD"/>
    <property type="match status" value="1"/>
</dbReference>
<proteinExistence type="predicted"/>
<reference evidence="2" key="1">
    <citation type="journal article" date="2014" name="Int. J. Syst. Evol. Microbiol.">
        <title>Complete genome sequence of Corynebacterium casei LMG S-19264T (=DSM 44701T), isolated from a smear-ripened cheese.</title>
        <authorList>
            <consortium name="US DOE Joint Genome Institute (JGI-PGF)"/>
            <person name="Walter F."/>
            <person name="Albersmeier A."/>
            <person name="Kalinowski J."/>
            <person name="Ruckert C."/>
        </authorList>
    </citation>
    <scope>NUCLEOTIDE SEQUENCE</scope>
    <source>
        <strain evidence="2">CGMCC 1.15371</strain>
    </source>
</reference>
<gene>
    <name evidence="2" type="ORF">GCM10011391_32180</name>
</gene>
<evidence type="ECO:0000259" key="1">
    <source>
        <dbReference type="Pfam" id="PF21686"/>
    </source>
</evidence>
<evidence type="ECO:0000313" key="3">
    <source>
        <dbReference type="Proteomes" id="UP000628775"/>
    </source>
</evidence>
<dbReference type="Proteomes" id="UP000628775">
    <property type="component" value="Unassembled WGS sequence"/>
</dbReference>
<accession>A0A8J2YL35</accession>
<dbReference type="Pfam" id="PF21686">
    <property type="entry name" value="LigD_Prim-Pol"/>
    <property type="match status" value="1"/>
</dbReference>
<dbReference type="Gene3D" id="3.90.920.10">
    <property type="entry name" value="DNA primase, PRIM domain"/>
    <property type="match status" value="1"/>
</dbReference>
<organism evidence="2 3">
    <name type="scientific">Pullulanibacillus camelliae</name>
    <dbReference type="NCBI Taxonomy" id="1707096"/>
    <lineage>
        <taxon>Bacteria</taxon>
        <taxon>Bacillati</taxon>
        <taxon>Bacillota</taxon>
        <taxon>Bacilli</taxon>
        <taxon>Bacillales</taxon>
        <taxon>Sporolactobacillaceae</taxon>
        <taxon>Pullulanibacillus</taxon>
    </lineage>
</organism>
<dbReference type="AlphaFoldDB" id="A0A8J2YL35"/>
<keyword evidence="3" id="KW-1185">Reference proteome</keyword>
<dbReference type="NCBIfam" id="TIGR02778">
    <property type="entry name" value="ligD_pol"/>
    <property type="match status" value="1"/>
</dbReference>
<feature type="domain" description="DNA ligase D polymerase" evidence="1">
    <location>
        <begin position="33"/>
        <end position="280"/>
    </location>
</feature>
<sequence>MATQDEHPIEINGVTLTLTSLNKPLWPKKGLKKADYLHYIHTVSPYMLPFLHQRALTLLRYPHGADGEAFFQKNCPDYAPDFIHTKGIDGIDYIIGNGLETLLWLANQLAFEIHIPFQTVQSQGPSEIMIDLDPPSQNEFPMAIEAALLLKEVFDKLELVSFVKTSGNKGLQLYLPLPENSFTYEDTRLFTTFVAHYLTEIKPDMFTTERLKKNRGQRLYVDYIQHAEGKTIISPYAVRGNDEALVATPLFWHEVNTRLSPKDFPLERIEERLERQGCPFAHFFEVKNKQPFAQVLKGLKEHEKKGIRS</sequence>
<dbReference type="PANTHER" id="PTHR42705">
    <property type="entry name" value="BIFUNCTIONAL NON-HOMOLOGOUS END JOINING PROTEIN LIGD"/>
    <property type="match status" value="1"/>
</dbReference>
<dbReference type="EMBL" id="BMIR01000019">
    <property type="protein sequence ID" value="GGE50973.1"/>
    <property type="molecule type" value="Genomic_DNA"/>
</dbReference>
<comment type="caution">
    <text evidence="2">The sequence shown here is derived from an EMBL/GenBank/DDBJ whole genome shotgun (WGS) entry which is preliminary data.</text>
</comment>
<protein>
    <recommendedName>
        <fullName evidence="1">DNA ligase D polymerase domain-containing protein</fullName>
    </recommendedName>
</protein>
<dbReference type="InterPro" id="IPR052171">
    <property type="entry name" value="NHEJ_LigD"/>
</dbReference>
<evidence type="ECO:0000313" key="2">
    <source>
        <dbReference type="EMBL" id="GGE50973.1"/>
    </source>
</evidence>
<dbReference type="RefSeq" id="WP_229672692.1">
    <property type="nucleotide sequence ID" value="NZ_BMIR01000019.1"/>
</dbReference>